<dbReference type="InterPro" id="IPR001752">
    <property type="entry name" value="Kinesin_motor_dom"/>
</dbReference>
<evidence type="ECO:0000259" key="2">
    <source>
        <dbReference type="Pfam" id="PF00225"/>
    </source>
</evidence>
<evidence type="ECO:0000313" key="4">
    <source>
        <dbReference type="Proteomes" id="UP000325577"/>
    </source>
</evidence>
<accession>A0A5J5B414</accession>
<dbReference type="InterPro" id="IPR027417">
    <property type="entry name" value="P-loop_NTPase"/>
</dbReference>
<dbReference type="EMBL" id="CM018039">
    <property type="protein sequence ID" value="KAA8536946.1"/>
    <property type="molecule type" value="Genomic_DNA"/>
</dbReference>
<protein>
    <recommendedName>
        <fullName evidence="2">Kinesin motor domain-containing protein</fullName>
    </recommendedName>
</protein>
<evidence type="ECO:0000256" key="1">
    <source>
        <dbReference type="ARBA" id="ARBA00023175"/>
    </source>
</evidence>
<feature type="domain" description="Kinesin motor" evidence="2">
    <location>
        <begin position="48"/>
        <end position="88"/>
    </location>
</feature>
<dbReference type="GO" id="GO:0015630">
    <property type="term" value="C:microtubule cytoskeleton"/>
    <property type="evidence" value="ECO:0007669"/>
    <property type="project" value="TreeGrafter"/>
</dbReference>
<evidence type="ECO:0000313" key="3">
    <source>
        <dbReference type="EMBL" id="KAA8536946.1"/>
    </source>
</evidence>
<dbReference type="AlphaFoldDB" id="A0A5J5B414"/>
<dbReference type="InterPro" id="IPR027640">
    <property type="entry name" value="Kinesin-like_fam"/>
</dbReference>
<dbReference type="GO" id="GO:0005524">
    <property type="term" value="F:ATP binding"/>
    <property type="evidence" value="ECO:0007669"/>
    <property type="project" value="InterPro"/>
</dbReference>
<dbReference type="GO" id="GO:0003777">
    <property type="term" value="F:microtubule motor activity"/>
    <property type="evidence" value="ECO:0007669"/>
    <property type="project" value="InterPro"/>
</dbReference>
<dbReference type="Pfam" id="PF00225">
    <property type="entry name" value="Kinesin"/>
    <property type="match status" value="1"/>
</dbReference>
<dbReference type="Gene3D" id="3.40.850.10">
    <property type="entry name" value="Kinesin motor domain"/>
    <property type="match status" value="1"/>
</dbReference>
<dbReference type="GO" id="GO:0008017">
    <property type="term" value="F:microtubule binding"/>
    <property type="evidence" value="ECO:0007669"/>
    <property type="project" value="InterPro"/>
</dbReference>
<organism evidence="3 4">
    <name type="scientific">Nyssa sinensis</name>
    <dbReference type="NCBI Taxonomy" id="561372"/>
    <lineage>
        <taxon>Eukaryota</taxon>
        <taxon>Viridiplantae</taxon>
        <taxon>Streptophyta</taxon>
        <taxon>Embryophyta</taxon>
        <taxon>Tracheophyta</taxon>
        <taxon>Spermatophyta</taxon>
        <taxon>Magnoliopsida</taxon>
        <taxon>eudicotyledons</taxon>
        <taxon>Gunneridae</taxon>
        <taxon>Pentapetalae</taxon>
        <taxon>asterids</taxon>
        <taxon>Cornales</taxon>
        <taxon>Nyssaceae</taxon>
        <taxon>Nyssa</taxon>
    </lineage>
</organism>
<dbReference type="PANTHER" id="PTHR47972">
    <property type="entry name" value="KINESIN-LIKE PROTEIN KLP-3"/>
    <property type="match status" value="1"/>
</dbReference>
<dbReference type="SUPFAM" id="SSF52540">
    <property type="entry name" value="P-loop containing nucleoside triphosphate hydrolases"/>
    <property type="match status" value="1"/>
</dbReference>
<name>A0A5J5B414_9ASTE</name>
<dbReference type="InterPro" id="IPR036961">
    <property type="entry name" value="Kinesin_motor_dom_sf"/>
</dbReference>
<dbReference type="GO" id="GO:0007018">
    <property type="term" value="P:microtubule-based movement"/>
    <property type="evidence" value="ECO:0007669"/>
    <property type="project" value="InterPro"/>
</dbReference>
<dbReference type="OrthoDB" id="3176171at2759"/>
<gene>
    <name evidence="3" type="ORF">F0562_029424</name>
</gene>
<dbReference type="PANTHER" id="PTHR47972:SF9">
    <property type="entry name" value="KINESIN-LIKE PROTEIN KIN-14U"/>
    <property type="match status" value="1"/>
</dbReference>
<keyword evidence="1" id="KW-0505">Motor protein</keyword>
<proteinExistence type="predicted"/>
<dbReference type="Proteomes" id="UP000325577">
    <property type="component" value="Linkage Group LG16"/>
</dbReference>
<sequence>MYRTEREQTLSGETVGLKLKLKLLDEKRREALNKILDIKGGEITNPFCQEDVFVEVKPILRSALDGHNVSIIAYGQTGTGKTFTMIQRDWWKLKVLEKWKSQISQKQVGGTLRGCGLDLLHGQMSTRHLADHIVLYI</sequence>
<reference evidence="3 4" key="1">
    <citation type="submission" date="2019-09" db="EMBL/GenBank/DDBJ databases">
        <title>A chromosome-level genome assembly of the Chinese tupelo Nyssa sinensis.</title>
        <authorList>
            <person name="Yang X."/>
            <person name="Kang M."/>
            <person name="Yang Y."/>
            <person name="Xiong H."/>
            <person name="Wang M."/>
            <person name="Zhang Z."/>
            <person name="Wang Z."/>
            <person name="Wu H."/>
            <person name="Ma T."/>
            <person name="Liu J."/>
            <person name="Xi Z."/>
        </authorList>
    </citation>
    <scope>NUCLEOTIDE SEQUENCE [LARGE SCALE GENOMIC DNA]</scope>
    <source>
        <strain evidence="3">J267</strain>
        <tissue evidence="3">Leaf</tissue>
    </source>
</reference>
<keyword evidence="4" id="KW-1185">Reference proteome</keyword>